<dbReference type="SUPFAM" id="SSF52283">
    <property type="entry name" value="Formate/glycerate dehydrogenase catalytic domain-like"/>
    <property type="match status" value="1"/>
</dbReference>
<dbReference type="Pfam" id="PF00389">
    <property type="entry name" value="2-Hacid_dh"/>
    <property type="match status" value="1"/>
</dbReference>
<dbReference type="SUPFAM" id="SSF51735">
    <property type="entry name" value="NAD(P)-binding Rossmann-fold domains"/>
    <property type="match status" value="1"/>
</dbReference>
<dbReference type="InterPro" id="IPR006140">
    <property type="entry name" value="D-isomer_DH_NAD-bd"/>
</dbReference>
<evidence type="ECO:0000259" key="6">
    <source>
        <dbReference type="Pfam" id="PF02826"/>
    </source>
</evidence>
<evidence type="ECO:0000313" key="7">
    <source>
        <dbReference type="EMBL" id="QQB13778.1"/>
    </source>
</evidence>
<feature type="domain" description="D-isomer specific 2-hydroxyacid dehydrogenase catalytic" evidence="5">
    <location>
        <begin position="33"/>
        <end position="313"/>
    </location>
</feature>
<dbReference type="GO" id="GO:0051287">
    <property type="term" value="F:NAD binding"/>
    <property type="evidence" value="ECO:0007669"/>
    <property type="project" value="InterPro"/>
</dbReference>
<evidence type="ECO:0000256" key="4">
    <source>
        <dbReference type="RuleBase" id="RU003719"/>
    </source>
</evidence>
<comment type="similarity">
    <text evidence="1 4">Belongs to the D-isomer specific 2-hydroxyacid dehydrogenase family.</text>
</comment>
<evidence type="ECO:0000256" key="3">
    <source>
        <dbReference type="ARBA" id="ARBA00023027"/>
    </source>
</evidence>
<proteinExistence type="inferred from homology"/>
<keyword evidence="3" id="KW-0520">NAD</keyword>
<dbReference type="EMBL" id="CP065989">
    <property type="protein sequence ID" value="QQB13778.1"/>
    <property type="molecule type" value="Genomic_DNA"/>
</dbReference>
<dbReference type="InterPro" id="IPR006139">
    <property type="entry name" value="D-isomer_2_OHA_DH_cat_dom"/>
</dbReference>
<dbReference type="Pfam" id="PF02826">
    <property type="entry name" value="2-Hacid_dh_C"/>
    <property type="match status" value="1"/>
</dbReference>
<dbReference type="Proteomes" id="UP000595374">
    <property type="component" value="Chromosome"/>
</dbReference>
<evidence type="ECO:0000313" key="8">
    <source>
        <dbReference type="Proteomes" id="UP000595374"/>
    </source>
</evidence>
<dbReference type="AlphaFoldDB" id="A0A7T4DIH7"/>
<dbReference type="CDD" id="cd05300">
    <property type="entry name" value="2-Hacid_dh_1"/>
    <property type="match status" value="1"/>
</dbReference>
<dbReference type="RefSeq" id="WP_198498939.1">
    <property type="nucleotide sequence ID" value="NZ_CP065989.1"/>
</dbReference>
<feature type="domain" description="D-isomer specific 2-hydroxyacid dehydrogenase NAD-binding" evidence="6">
    <location>
        <begin position="109"/>
        <end position="282"/>
    </location>
</feature>
<name>A0A7T4DIH7_9MICO</name>
<dbReference type="Gene3D" id="3.40.50.720">
    <property type="entry name" value="NAD(P)-binding Rossmann-like Domain"/>
    <property type="match status" value="2"/>
</dbReference>
<organism evidence="7 8">
    <name type="scientific">Brevibacterium casei</name>
    <dbReference type="NCBI Taxonomy" id="33889"/>
    <lineage>
        <taxon>Bacteria</taxon>
        <taxon>Bacillati</taxon>
        <taxon>Actinomycetota</taxon>
        <taxon>Actinomycetes</taxon>
        <taxon>Micrococcales</taxon>
        <taxon>Brevibacteriaceae</taxon>
        <taxon>Brevibacterium</taxon>
    </lineage>
</organism>
<evidence type="ECO:0000256" key="1">
    <source>
        <dbReference type="ARBA" id="ARBA00005854"/>
    </source>
</evidence>
<keyword evidence="2 4" id="KW-0560">Oxidoreductase</keyword>
<evidence type="ECO:0000256" key="2">
    <source>
        <dbReference type="ARBA" id="ARBA00023002"/>
    </source>
</evidence>
<dbReference type="GO" id="GO:0016616">
    <property type="term" value="F:oxidoreductase activity, acting on the CH-OH group of donors, NAD or NADP as acceptor"/>
    <property type="evidence" value="ECO:0007669"/>
    <property type="project" value="InterPro"/>
</dbReference>
<accession>A0A7T4DIH7</accession>
<gene>
    <name evidence="7" type="ORF">I6H47_13425</name>
</gene>
<dbReference type="PANTHER" id="PTHR43333">
    <property type="entry name" value="2-HACID_DH_C DOMAIN-CONTAINING PROTEIN"/>
    <property type="match status" value="1"/>
</dbReference>
<protein>
    <submittedName>
        <fullName evidence="7">D-2-hydroxyacid dehydrogenase</fullName>
    </submittedName>
</protein>
<sequence>MTTLTILNPPGSPVPDRLTELGRRDDVDVRIVTADRLGEALPGTEVLLLWDYFSTALTEVFDAADELRWIHVAAAGVDALLFDELIASEVVVTNARGVFDRPIAEFVLSFVLMHAKSALGSLADQREHRWNRRSTRDLAGTRALIVGTGSIGREIARVLRALGVDVSGAGSRARTGDADFGDVIDSADLAAHLTGVDWVIDVAPLTDRTAGLFDAEVFAAMEPHAFFVNVGRGATVDTDALVTALETGAIAGAGIDVVDVEPLPADHRLWEAPSVIITPHMSGDTEGWRERLLDQFLDLFETYRAGRPFAHTVDKEAGYVR</sequence>
<evidence type="ECO:0000259" key="5">
    <source>
        <dbReference type="Pfam" id="PF00389"/>
    </source>
</evidence>
<dbReference type="PANTHER" id="PTHR43333:SF1">
    <property type="entry name" value="D-ISOMER SPECIFIC 2-HYDROXYACID DEHYDROGENASE NAD-BINDING DOMAIN-CONTAINING PROTEIN"/>
    <property type="match status" value="1"/>
</dbReference>
<reference evidence="7 8" key="1">
    <citation type="submission" date="2020-12" db="EMBL/GenBank/DDBJ databases">
        <title>FDA dAtabase for Regulatory Grade micrObial Sequences (FDA-ARGOS): Supporting development and validation of Infectious Disease Dx tests.</title>
        <authorList>
            <person name="Sproer C."/>
            <person name="Gronow S."/>
            <person name="Severitt S."/>
            <person name="Schroder I."/>
            <person name="Tallon L."/>
            <person name="Sadzewicz L."/>
            <person name="Zhao X."/>
            <person name="Boylan J."/>
            <person name="Ott S."/>
            <person name="Bowen H."/>
            <person name="Vavikolanu K."/>
            <person name="Mehta A."/>
            <person name="Aluvathingal J."/>
            <person name="Nadendla S."/>
            <person name="Lowell S."/>
            <person name="Myers T."/>
            <person name="Yan Y."/>
            <person name="Sichtig H."/>
        </authorList>
    </citation>
    <scope>NUCLEOTIDE SEQUENCE [LARGE SCALE GENOMIC DNA]</scope>
    <source>
        <strain evidence="7 8">FDAARGOS_990</strain>
    </source>
</reference>
<dbReference type="InterPro" id="IPR036291">
    <property type="entry name" value="NAD(P)-bd_dom_sf"/>
</dbReference>